<keyword evidence="3" id="KW-1185">Reference proteome</keyword>
<evidence type="ECO:0000313" key="2">
    <source>
        <dbReference type="EMBL" id="PAV69279.1"/>
    </source>
</evidence>
<dbReference type="EMBL" id="LIAE01009557">
    <property type="protein sequence ID" value="PAV69279.1"/>
    <property type="molecule type" value="Genomic_DNA"/>
</dbReference>
<feature type="region of interest" description="Disordered" evidence="1">
    <location>
        <begin position="1"/>
        <end position="58"/>
    </location>
</feature>
<feature type="compositionally biased region" description="Gly residues" evidence="1">
    <location>
        <begin position="28"/>
        <end position="41"/>
    </location>
</feature>
<dbReference type="Proteomes" id="UP000218231">
    <property type="component" value="Unassembled WGS sequence"/>
</dbReference>
<protein>
    <submittedName>
        <fullName evidence="2">Uncharacterized protein</fullName>
    </submittedName>
</protein>
<feature type="compositionally biased region" description="Low complexity" evidence="1">
    <location>
        <begin position="81"/>
        <end position="92"/>
    </location>
</feature>
<sequence>MPRGRAPDQGEEEPGCHAGARLDQRGQGRSGAGTGGAGSRHGGLTRQREDVGVDAPRRSCAAPRWIATIVSSSVSAKAKAAASNRRNSASSAPSVIYPLPFP</sequence>
<reference evidence="2 3" key="1">
    <citation type="journal article" date="2017" name="Curr. Biol.">
        <title>Genome architecture and evolution of a unichromosomal asexual nematode.</title>
        <authorList>
            <person name="Fradin H."/>
            <person name="Zegar C."/>
            <person name="Gutwein M."/>
            <person name="Lucas J."/>
            <person name="Kovtun M."/>
            <person name="Corcoran D."/>
            <person name="Baugh L.R."/>
            <person name="Kiontke K."/>
            <person name="Gunsalus K."/>
            <person name="Fitch D.H."/>
            <person name="Piano F."/>
        </authorList>
    </citation>
    <scope>NUCLEOTIDE SEQUENCE [LARGE SCALE GENOMIC DNA]</scope>
    <source>
        <strain evidence="2">PF1309</strain>
    </source>
</reference>
<comment type="caution">
    <text evidence="2">The sequence shown here is derived from an EMBL/GenBank/DDBJ whole genome shotgun (WGS) entry which is preliminary data.</text>
</comment>
<name>A0A2A2K655_9BILA</name>
<accession>A0A2A2K655</accession>
<organism evidence="2 3">
    <name type="scientific">Diploscapter pachys</name>
    <dbReference type="NCBI Taxonomy" id="2018661"/>
    <lineage>
        <taxon>Eukaryota</taxon>
        <taxon>Metazoa</taxon>
        <taxon>Ecdysozoa</taxon>
        <taxon>Nematoda</taxon>
        <taxon>Chromadorea</taxon>
        <taxon>Rhabditida</taxon>
        <taxon>Rhabditina</taxon>
        <taxon>Rhabditomorpha</taxon>
        <taxon>Rhabditoidea</taxon>
        <taxon>Rhabditidae</taxon>
        <taxon>Diploscapter</taxon>
    </lineage>
</organism>
<evidence type="ECO:0000313" key="3">
    <source>
        <dbReference type="Proteomes" id="UP000218231"/>
    </source>
</evidence>
<evidence type="ECO:0000256" key="1">
    <source>
        <dbReference type="SAM" id="MobiDB-lite"/>
    </source>
</evidence>
<dbReference type="AlphaFoldDB" id="A0A2A2K655"/>
<gene>
    <name evidence="2" type="ORF">WR25_22068</name>
</gene>
<feature type="region of interest" description="Disordered" evidence="1">
    <location>
        <begin position="81"/>
        <end position="102"/>
    </location>
</feature>
<feature type="compositionally biased region" description="Basic and acidic residues" evidence="1">
    <location>
        <begin position="46"/>
        <end position="57"/>
    </location>
</feature>
<proteinExistence type="predicted"/>